<dbReference type="SUPFAM" id="SSF47090">
    <property type="entry name" value="PGBD-like"/>
    <property type="match status" value="1"/>
</dbReference>
<protein>
    <submittedName>
        <fullName evidence="2">Peptidoglycan-binding protein</fullName>
    </submittedName>
</protein>
<dbReference type="Gene3D" id="1.10.101.10">
    <property type="entry name" value="PGBD-like superfamily/PGBD"/>
    <property type="match status" value="1"/>
</dbReference>
<gene>
    <name evidence="2" type="ORF">D4765_15000</name>
</gene>
<dbReference type="RefSeq" id="WP_136643116.1">
    <property type="nucleotide sequence ID" value="NZ_QYRT01000036.1"/>
</dbReference>
<keyword evidence="3" id="KW-1185">Reference proteome</keyword>
<proteinExistence type="predicted"/>
<evidence type="ECO:0000313" key="2">
    <source>
        <dbReference type="EMBL" id="TIH33313.1"/>
    </source>
</evidence>
<dbReference type="Proteomes" id="UP000306192">
    <property type="component" value="Unassembled WGS sequence"/>
</dbReference>
<dbReference type="EMBL" id="QYRT01000036">
    <property type="protein sequence ID" value="TIH33313.1"/>
    <property type="molecule type" value="Genomic_DNA"/>
</dbReference>
<feature type="domain" description="Peptidoglycan binding-like" evidence="1">
    <location>
        <begin position="124"/>
        <end position="170"/>
    </location>
</feature>
<name>A0A4T2BNN3_9MICO</name>
<accession>A0A4T2BNN3</accession>
<dbReference type="InterPro" id="IPR002477">
    <property type="entry name" value="Peptidoglycan-bd-like"/>
</dbReference>
<dbReference type="InterPro" id="IPR036365">
    <property type="entry name" value="PGBD-like_sf"/>
</dbReference>
<dbReference type="OrthoDB" id="3268648at2"/>
<comment type="caution">
    <text evidence="2">The sequence shown here is derived from an EMBL/GenBank/DDBJ whole genome shotgun (WGS) entry which is preliminary data.</text>
</comment>
<reference evidence="2 3" key="1">
    <citation type="journal article" date="2019" name="Microorganisms">
        <title>Systematic Affiliation and Genome Analysis of Subtercola vilae DB165(T) with Particular Emphasis on Cold Adaptation of an Isolate from a High-Altitude Cold Volcano Lake.</title>
        <authorList>
            <person name="Villalobos A.S."/>
            <person name="Wiese J."/>
            <person name="Imhoff J.F."/>
            <person name="Dorador C."/>
            <person name="Keller A."/>
            <person name="Hentschel U."/>
        </authorList>
    </citation>
    <scope>NUCLEOTIDE SEQUENCE [LARGE SCALE GENOMIC DNA]</scope>
    <source>
        <strain evidence="2 3">DB165</strain>
    </source>
</reference>
<organism evidence="2 3">
    <name type="scientific">Subtercola vilae</name>
    <dbReference type="NCBI Taxonomy" id="2056433"/>
    <lineage>
        <taxon>Bacteria</taxon>
        <taxon>Bacillati</taxon>
        <taxon>Actinomycetota</taxon>
        <taxon>Actinomycetes</taxon>
        <taxon>Micrococcales</taxon>
        <taxon>Microbacteriaceae</taxon>
        <taxon>Subtercola</taxon>
    </lineage>
</organism>
<evidence type="ECO:0000313" key="3">
    <source>
        <dbReference type="Proteomes" id="UP000306192"/>
    </source>
</evidence>
<evidence type="ECO:0000259" key="1">
    <source>
        <dbReference type="Pfam" id="PF01471"/>
    </source>
</evidence>
<sequence>MTARAARARTALVAVLGMAALVCGTGWAFATILLPAPAIGANDGYTTVEAVEGEVGAHLTLNVAAQWSSSPVAMNEAAGVVTSVDAVAGQPVSQGGRLYSVDEHPVVAARGQIPAYRAITAGDSGDDVRQLQSMLADGGYFAGEPAGSASTGVVDSVTVDAIERWQQASGEVSSGGVLSGNVPSGGEARGTVAYGEVVFVPDLPARLALATDIVRRGATLGGGEPAILGLGDVPEFTLPVGESQSALIPNGTRVDISGSGGDTWHALAAGRSTADAGTVVISLTGDGGGSVCGTSCDGIPVGGQTLLPASVITVPTVRGTIVPSIALRTDAAHTLSVLDDSGVTHPVAVAAEAQGMSVVTGIDPGLRVRIPSPAGASGAGRADRAGGS</sequence>
<dbReference type="AlphaFoldDB" id="A0A4T2BNN3"/>
<dbReference type="InterPro" id="IPR036366">
    <property type="entry name" value="PGBDSf"/>
</dbReference>
<dbReference type="Pfam" id="PF01471">
    <property type="entry name" value="PG_binding_1"/>
    <property type="match status" value="1"/>
</dbReference>